<dbReference type="InterPro" id="IPR011583">
    <property type="entry name" value="Chitinase_II/V-like_cat"/>
</dbReference>
<dbReference type="Pfam" id="PF00704">
    <property type="entry name" value="Glyco_hydro_18"/>
    <property type="match status" value="1"/>
</dbReference>
<evidence type="ECO:0000256" key="8">
    <source>
        <dbReference type="ARBA" id="ARBA00023157"/>
    </source>
</evidence>
<dbReference type="GO" id="GO:0005576">
    <property type="term" value="C:extracellular region"/>
    <property type="evidence" value="ECO:0007669"/>
    <property type="project" value="TreeGrafter"/>
</dbReference>
<dbReference type="PANTHER" id="PTHR11177">
    <property type="entry name" value="CHITINASE"/>
    <property type="match status" value="1"/>
</dbReference>
<feature type="chain" id="PRO_5005487652" description="chitinase" evidence="13">
    <location>
        <begin position="23"/>
        <end position="446"/>
    </location>
</feature>
<dbReference type="GO" id="GO:0008843">
    <property type="term" value="F:endochitinase activity"/>
    <property type="evidence" value="ECO:0007669"/>
    <property type="project" value="UniProtKB-EC"/>
</dbReference>
<comment type="catalytic activity">
    <reaction evidence="1">
        <text>Random endo-hydrolysis of N-acetyl-beta-D-glucosaminide (1-&gt;4)-beta-linkages in chitin and chitodextrins.</text>
        <dbReference type="EC" id="3.2.1.14"/>
    </reaction>
</comment>
<keyword evidence="6 12" id="KW-0378">Hydrolase</keyword>
<dbReference type="RefSeq" id="XP_071748754.1">
    <property type="nucleotide sequence ID" value="XM_071892653.1"/>
</dbReference>
<accession>A0A0K2TAM7</accession>
<evidence type="ECO:0000256" key="13">
    <source>
        <dbReference type="SAM" id="SignalP"/>
    </source>
</evidence>
<dbReference type="EC" id="3.2.1.14" evidence="3"/>
<dbReference type="FunFam" id="3.10.50.10:FF:000004">
    <property type="entry name" value="Chitinase 5"/>
    <property type="match status" value="1"/>
</dbReference>
<dbReference type="KEGG" id="lsm:121128212"/>
<dbReference type="OrthoDB" id="6369165at2759"/>
<evidence type="ECO:0000256" key="1">
    <source>
        <dbReference type="ARBA" id="ARBA00000822"/>
    </source>
</evidence>
<evidence type="ECO:0000256" key="9">
    <source>
        <dbReference type="ARBA" id="ARBA00023277"/>
    </source>
</evidence>
<protein>
    <recommendedName>
        <fullName evidence="3">chitinase</fullName>
        <ecNumber evidence="3">3.2.1.14</ecNumber>
    </recommendedName>
</protein>
<dbReference type="CDD" id="cd02872">
    <property type="entry name" value="GH18_chitolectin_chitotriosidase"/>
    <property type="match status" value="1"/>
</dbReference>
<evidence type="ECO:0000256" key="12">
    <source>
        <dbReference type="RuleBase" id="RU000489"/>
    </source>
</evidence>
<dbReference type="PANTHER" id="PTHR11177:SF403">
    <property type="entry name" value="CHITINASE 2-RELATED"/>
    <property type="match status" value="1"/>
</dbReference>
<dbReference type="Gene3D" id="3.10.50.10">
    <property type="match status" value="1"/>
</dbReference>
<dbReference type="InterPro" id="IPR017853">
    <property type="entry name" value="GH"/>
</dbReference>
<evidence type="ECO:0000256" key="11">
    <source>
        <dbReference type="ARBA" id="ARBA00023326"/>
    </source>
</evidence>
<dbReference type="RefSeq" id="XP_040579721.1">
    <property type="nucleotide sequence ID" value="XM_040723787.2"/>
</dbReference>
<dbReference type="FunFam" id="3.20.20.80:FF:000097">
    <property type="entry name" value="Probable chitinase 2"/>
    <property type="match status" value="1"/>
</dbReference>
<dbReference type="GO" id="GO:0008061">
    <property type="term" value="F:chitin binding"/>
    <property type="evidence" value="ECO:0007669"/>
    <property type="project" value="UniProtKB-KW"/>
</dbReference>
<dbReference type="Gene3D" id="3.20.20.80">
    <property type="entry name" value="Glycosidases"/>
    <property type="match status" value="1"/>
</dbReference>
<dbReference type="SUPFAM" id="SSF51445">
    <property type="entry name" value="(Trans)glycosidases"/>
    <property type="match status" value="1"/>
</dbReference>
<dbReference type="InterPro" id="IPR001579">
    <property type="entry name" value="Glyco_hydro_18_chit_AS"/>
</dbReference>
<dbReference type="SUPFAM" id="SSF54556">
    <property type="entry name" value="Chitinase insertion domain"/>
    <property type="match status" value="1"/>
</dbReference>
<evidence type="ECO:0000256" key="4">
    <source>
        <dbReference type="ARBA" id="ARBA00022669"/>
    </source>
</evidence>
<dbReference type="AlphaFoldDB" id="A0A0K2TAM7"/>
<evidence type="ECO:0000256" key="3">
    <source>
        <dbReference type="ARBA" id="ARBA00012729"/>
    </source>
</evidence>
<dbReference type="EMBL" id="HACA01005160">
    <property type="protein sequence ID" value="CDW22521.1"/>
    <property type="molecule type" value="Transcribed_RNA"/>
</dbReference>
<dbReference type="InterPro" id="IPR029070">
    <property type="entry name" value="Chitinase_insertion_sf"/>
</dbReference>
<dbReference type="GO" id="GO:0000272">
    <property type="term" value="P:polysaccharide catabolic process"/>
    <property type="evidence" value="ECO:0007669"/>
    <property type="project" value="UniProtKB-KW"/>
</dbReference>
<keyword evidence="5 13" id="KW-0732">Signal</keyword>
<dbReference type="GO" id="GO:0006032">
    <property type="term" value="P:chitin catabolic process"/>
    <property type="evidence" value="ECO:0007669"/>
    <property type="project" value="UniProtKB-KW"/>
</dbReference>
<keyword evidence="8" id="KW-1015">Disulfide bond</keyword>
<dbReference type="InterPro" id="IPR050314">
    <property type="entry name" value="Glycosyl_Hydrlase_18"/>
</dbReference>
<evidence type="ECO:0000259" key="14">
    <source>
        <dbReference type="PROSITE" id="PS51910"/>
    </source>
</evidence>
<dbReference type="PROSITE" id="PS51910">
    <property type="entry name" value="GH18_2"/>
    <property type="match status" value="1"/>
</dbReference>
<dbReference type="InterPro" id="IPR001223">
    <property type="entry name" value="Glyco_hydro18_cat"/>
</dbReference>
<name>A0A0K2TAM7_LEPSM</name>
<feature type="signal peptide" evidence="13">
    <location>
        <begin position="1"/>
        <end position="22"/>
    </location>
</feature>
<evidence type="ECO:0000256" key="5">
    <source>
        <dbReference type="ARBA" id="ARBA00022729"/>
    </source>
</evidence>
<proteinExistence type="inferred from homology"/>
<keyword evidence="9" id="KW-0119">Carbohydrate metabolism</keyword>
<dbReference type="SMART" id="SM00636">
    <property type="entry name" value="Glyco_18"/>
    <property type="match status" value="1"/>
</dbReference>
<keyword evidence="4" id="KW-0147">Chitin-binding</keyword>
<evidence type="ECO:0000256" key="2">
    <source>
        <dbReference type="ARBA" id="ARBA00009121"/>
    </source>
</evidence>
<keyword evidence="10 12" id="KW-0326">Glycosidase</keyword>
<keyword evidence="7" id="KW-0146">Chitin degradation</keyword>
<organism evidence="15">
    <name type="scientific">Lepeophtheirus salmonis</name>
    <name type="common">Salmon louse</name>
    <name type="synonym">Caligus salmonis</name>
    <dbReference type="NCBI Taxonomy" id="72036"/>
    <lineage>
        <taxon>Eukaryota</taxon>
        <taxon>Metazoa</taxon>
        <taxon>Ecdysozoa</taxon>
        <taxon>Arthropoda</taxon>
        <taxon>Crustacea</taxon>
        <taxon>Multicrustacea</taxon>
        <taxon>Hexanauplia</taxon>
        <taxon>Copepoda</taxon>
        <taxon>Siphonostomatoida</taxon>
        <taxon>Caligidae</taxon>
        <taxon>Lepeophtheirus</taxon>
    </lineage>
</organism>
<dbReference type="PROSITE" id="PS01095">
    <property type="entry name" value="GH18_1"/>
    <property type="match status" value="1"/>
</dbReference>
<feature type="domain" description="GH18" evidence="14">
    <location>
        <begin position="38"/>
        <end position="413"/>
    </location>
</feature>
<comment type="similarity">
    <text evidence="2">Belongs to the glycosyl hydrolase 18 family. Chitinase class II subfamily.</text>
</comment>
<evidence type="ECO:0000313" key="15">
    <source>
        <dbReference type="EMBL" id="CDW22521.1"/>
    </source>
</evidence>
<keyword evidence="11" id="KW-0624">Polysaccharide degradation</keyword>
<dbReference type="GeneID" id="121128212"/>
<evidence type="ECO:0000256" key="7">
    <source>
        <dbReference type="ARBA" id="ARBA00023024"/>
    </source>
</evidence>
<evidence type="ECO:0000256" key="10">
    <source>
        <dbReference type="ARBA" id="ARBA00023295"/>
    </source>
</evidence>
<reference evidence="15" key="1">
    <citation type="submission" date="2014-05" db="EMBL/GenBank/DDBJ databases">
        <authorList>
            <person name="Chronopoulou M."/>
        </authorList>
    </citation>
    <scope>NUCLEOTIDE SEQUENCE</scope>
    <source>
        <tissue evidence="15">Whole organism</tissue>
    </source>
</reference>
<evidence type="ECO:0000256" key="6">
    <source>
        <dbReference type="ARBA" id="ARBA00022801"/>
    </source>
</evidence>
<sequence length="446" mass="51173">MSVGGRAVNFLLLLSSVAFVRTEREMEEKQFNVDGHNKVVVCYWGTWSNYRPKDGAFKPEDIDASLCTHLIYSFAGLDETESKIKSLDPWMDLEENYGLAGYRKVTDLKYSRPDLKVSIAIGGWNEGSKKYSAMARDAEKRALFVESVVNFLNKYNFDGLDIDWEYPAKRGGVPDDKKNFILLIQELHVAFKKHNFLLTAAIGAAPSTIDKAYDIPYMYKYLDYVHVMCYDYHGKWDRKAGHNAPLYGRPDETPQDRVLNVDYTINYLIKKGGDRKKTVLGVPFYGRAFALLNPHDHGIGSKTKATSFNGPYTREDGFMGYNEICEELDEEEEPWEIVWDEYYKAPYMFKKEKWVSYDDEKSLRVKAEYAHDNNLAGVMTWSIDTDDFRGNCKSHKGLKYPLLRVLNNALHKRSIGVTDSGSNIKPNVFFSTAIILINVFLLTRLL</sequence>